<keyword evidence="4" id="KW-0472">Membrane</keyword>
<comment type="subcellular location">
    <subcellularLocation>
        <location evidence="1">Golgi apparatus membrane</location>
    </subcellularLocation>
</comment>
<dbReference type="InterPro" id="IPR024958">
    <property type="entry name" value="GRASP_PDZ"/>
</dbReference>
<evidence type="ECO:0000313" key="9">
    <source>
        <dbReference type="Proteomes" id="UP000283634"/>
    </source>
</evidence>
<evidence type="ECO:0000256" key="5">
    <source>
        <dbReference type="PIRSR" id="PIRSR607583-1"/>
    </source>
</evidence>
<dbReference type="EMBL" id="MKGL01000022">
    <property type="protein sequence ID" value="RNF11117.1"/>
    <property type="molecule type" value="Genomic_DNA"/>
</dbReference>
<feature type="binding site" evidence="5">
    <location>
        <position position="62"/>
    </location>
    <ligand>
        <name>Zn(2+)</name>
        <dbReference type="ChEBI" id="CHEBI:29105"/>
    </ligand>
</feature>
<dbReference type="PANTHER" id="PTHR12893:SF0">
    <property type="entry name" value="GRASP65"/>
    <property type="match status" value="1"/>
</dbReference>
<accession>A0A3R7N141</accession>
<keyword evidence="5" id="KW-0479">Metal-binding</keyword>
<keyword evidence="2" id="KW-0677">Repeat</keyword>
<keyword evidence="9" id="KW-1185">Reference proteome</keyword>
<dbReference type="VEuPathDB" id="TriTrypDB:TRSC58_06206"/>
<keyword evidence="5" id="KW-0862">Zinc</keyword>
<dbReference type="GO" id="GO:0046872">
    <property type="term" value="F:metal ion binding"/>
    <property type="evidence" value="ECO:0007669"/>
    <property type="project" value="UniProtKB-KW"/>
</dbReference>
<dbReference type="OrthoDB" id="3318at2759"/>
<dbReference type="InterPro" id="IPR036034">
    <property type="entry name" value="PDZ_sf"/>
</dbReference>
<dbReference type="RefSeq" id="XP_029241988.1">
    <property type="nucleotide sequence ID" value="XM_029378138.1"/>
</dbReference>
<sequence>MLLFADGKDAVTEFRSRVLQRENQLLTLKVYNLRVRAYRDVVCSPTSSWGGTGLLGCIIEWCCAADCTERSWHIVDILPGTPAARCDEIEAQRDYIIGMQRPEEPVVALIKDEDDFYGRVDVWRSLQRVAFERLNRNLKNFPERANGAAAASANLGKLMLLIYDSAANEVKEVAVDLGSDVDAPLGLNLASGLLHSLTAFSAEERKKINGGSGDTDCNESNNNDNLPLMTTFLLHSGKVERCLPTAQSQTLPTMSKEREPHTEPQETMPTRPLPLSPAPQKNSYPLASHNFPMPPSKLLAEKGGDTQGRYPFMAPNAMKMESDVPAETNVEVGVSSGLTFPSLGRPTIPVISRSRPPSVIPNDAEGMPHAHVGPKNIAAHAPLPVMTQTEDKPQMQQDEQPLSTNLNNVLCRGPVADVVSGTNLSLTANATVHPPLLPEFPKLPPPLHFPTIRPETPTGQD</sequence>
<comment type="caution">
    <text evidence="8">The sequence shown here is derived from an EMBL/GenBank/DDBJ whole genome shotgun (WGS) entry which is preliminary data.</text>
</comment>
<feature type="region of interest" description="Disordered" evidence="6">
    <location>
        <begin position="246"/>
        <end position="280"/>
    </location>
</feature>
<reference evidence="8 9" key="1">
    <citation type="journal article" date="2018" name="BMC Genomics">
        <title>Genomic comparison of Trypanosoma conorhini and Trypanosoma rangeli to Trypanosoma cruzi strains of high and low virulence.</title>
        <authorList>
            <person name="Bradwell K.R."/>
            <person name="Koparde V.N."/>
            <person name="Matveyev A.V."/>
            <person name="Serrano M.G."/>
            <person name="Alves J.M."/>
            <person name="Parikh H."/>
            <person name="Huang B."/>
            <person name="Lee V."/>
            <person name="Espinosa-Alvarez O."/>
            <person name="Ortiz P.A."/>
            <person name="Costa-Martins A.G."/>
            <person name="Teixeira M.M."/>
            <person name="Buck G.A."/>
        </authorList>
    </citation>
    <scope>NUCLEOTIDE SEQUENCE [LARGE SCALE GENOMIC DNA]</scope>
    <source>
        <strain evidence="8 9">AM80</strain>
    </source>
</reference>
<dbReference type="GeneID" id="40325017"/>
<gene>
    <name evidence="8" type="ORF">TraAM80_01084</name>
</gene>
<name>A0A3R7N141_TRYRA</name>
<evidence type="ECO:0000256" key="4">
    <source>
        <dbReference type="ARBA" id="ARBA00023136"/>
    </source>
</evidence>
<evidence type="ECO:0000256" key="3">
    <source>
        <dbReference type="ARBA" id="ARBA00023034"/>
    </source>
</evidence>
<dbReference type="Gene3D" id="2.30.42.10">
    <property type="match status" value="2"/>
</dbReference>
<organism evidence="8 9">
    <name type="scientific">Trypanosoma rangeli</name>
    <dbReference type="NCBI Taxonomy" id="5698"/>
    <lineage>
        <taxon>Eukaryota</taxon>
        <taxon>Discoba</taxon>
        <taxon>Euglenozoa</taxon>
        <taxon>Kinetoplastea</taxon>
        <taxon>Metakinetoplastina</taxon>
        <taxon>Trypanosomatida</taxon>
        <taxon>Trypanosomatidae</taxon>
        <taxon>Trypanosoma</taxon>
        <taxon>Herpetosoma</taxon>
    </lineage>
</organism>
<protein>
    <submittedName>
        <fullName evidence="8">Golgi family reassembly stacking protein (GRASP like proteinue)</fullName>
    </submittedName>
</protein>
<dbReference type="AlphaFoldDB" id="A0A3R7N141"/>
<evidence type="ECO:0000313" key="8">
    <source>
        <dbReference type="EMBL" id="RNF11117.1"/>
    </source>
</evidence>
<keyword evidence="3" id="KW-0333">Golgi apparatus</keyword>
<dbReference type="GO" id="GO:0007030">
    <property type="term" value="P:Golgi organization"/>
    <property type="evidence" value="ECO:0007669"/>
    <property type="project" value="TreeGrafter"/>
</dbReference>
<evidence type="ECO:0000259" key="7">
    <source>
        <dbReference type="Pfam" id="PF04495"/>
    </source>
</evidence>
<evidence type="ECO:0000256" key="6">
    <source>
        <dbReference type="SAM" id="MobiDB-lite"/>
    </source>
</evidence>
<evidence type="ECO:0000256" key="1">
    <source>
        <dbReference type="ARBA" id="ARBA00004394"/>
    </source>
</evidence>
<dbReference type="PANTHER" id="PTHR12893">
    <property type="entry name" value="GOLGI REASSEMBLY STACKING PROTEIN GRASP"/>
    <property type="match status" value="1"/>
</dbReference>
<feature type="compositionally biased region" description="Basic and acidic residues" evidence="6">
    <location>
        <begin position="255"/>
        <end position="264"/>
    </location>
</feature>
<dbReference type="InterPro" id="IPR007583">
    <property type="entry name" value="GRASP55_65"/>
</dbReference>
<dbReference type="OMA" id="TERSWHI"/>
<dbReference type="Proteomes" id="UP000283634">
    <property type="component" value="Unassembled WGS sequence"/>
</dbReference>
<feature type="domain" description="PDZ GRASP-type" evidence="7">
    <location>
        <begin position="28"/>
        <end position="197"/>
    </location>
</feature>
<proteinExistence type="predicted"/>
<evidence type="ECO:0000256" key="2">
    <source>
        <dbReference type="ARBA" id="ARBA00022737"/>
    </source>
</evidence>
<dbReference type="GO" id="GO:0000139">
    <property type="term" value="C:Golgi membrane"/>
    <property type="evidence" value="ECO:0007669"/>
    <property type="project" value="UniProtKB-SubCell"/>
</dbReference>
<dbReference type="Pfam" id="PF04495">
    <property type="entry name" value="GRASP55_65"/>
    <property type="match status" value="1"/>
</dbReference>